<feature type="domain" description="Major facilitator superfamily (MFS) profile" evidence="8">
    <location>
        <begin position="5"/>
        <end position="382"/>
    </location>
</feature>
<dbReference type="GO" id="GO:0005886">
    <property type="term" value="C:plasma membrane"/>
    <property type="evidence" value="ECO:0007669"/>
    <property type="project" value="UniProtKB-SubCell"/>
</dbReference>
<keyword evidence="3" id="KW-1003">Cell membrane</keyword>
<evidence type="ECO:0000313" key="9">
    <source>
        <dbReference type="EMBL" id="KEP25620.1"/>
    </source>
</evidence>
<dbReference type="PANTHER" id="PTHR23521:SF2">
    <property type="entry name" value="TRANSPORTER MFS SUPERFAMILY"/>
    <property type="match status" value="1"/>
</dbReference>
<evidence type="ECO:0000259" key="8">
    <source>
        <dbReference type="PROSITE" id="PS50850"/>
    </source>
</evidence>
<evidence type="ECO:0000256" key="6">
    <source>
        <dbReference type="ARBA" id="ARBA00023136"/>
    </source>
</evidence>
<keyword evidence="10" id="KW-1185">Reference proteome</keyword>
<evidence type="ECO:0000256" key="2">
    <source>
        <dbReference type="ARBA" id="ARBA00022448"/>
    </source>
</evidence>
<evidence type="ECO:0000256" key="3">
    <source>
        <dbReference type="ARBA" id="ARBA00022475"/>
    </source>
</evidence>
<dbReference type="InterPro" id="IPR005829">
    <property type="entry name" value="Sugar_transporter_CS"/>
</dbReference>
<dbReference type="Proteomes" id="UP000028091">
    <property type="component" value="Unassembled WGS sequence"/>
</dbReference>
<evidence type="ECO:0000256" key="1">
    <source>
        <dbReference type="ARBA" id="ARBA00004651"/>
    </source>
</evidence>
<keyword evidence="6 7" id="KW-0472">Membrane</keyword>
<keyword evidence="4 7" id="KW-0812">Transmembrane</keyword>
<evidence type="ECO:0000256" key="4">
    <source>
        <dbReference type="ARBA" id="ARBA00022692"/>
    </source>
</evidence>
<dbReference type="InterPro" id="IPR011701">
    <property type="entry name" value="MFS"/>
</dbReference>
<dbReference type="SUPFAM" id="SSF103473">
    <property type="entry name" value="MFS general substrate transporter"/>
    <property type="match status" value="1"/>
</dbReference>
<dbReference type="InterPro" id="IPR020846">
    <property type="entry name" value="MFS_dom"/>
</dbReference>
<feature type="transmembrane region" description="Helical" evidence="7">
    <location>
        <begin position="328"/>
        <end position="352"/>
    </location>
</feature>
<keyword evidence="2" id="KW-0813">Transport</keyword>
<comment type="subcellular location">
    <subcellularLocation>
        <location evidence="1">Cell membrane</location>
        <topology evidence="1">Multi-pass membrane protein</topology>
    </subcellularLocation>
</comment>
<dbReference type="RefSeq" id="WP_034323480.1">
    <property type="nucleotide sequence ID" value="NZ_JOTP01000019.1"/>
</dbReference>
<feature type="transmembrane region" description="Helical" evidence="7">
    <location>
        <begin position="201"/>
        <end position="218"/>
    </location>
</feature>
<feature type="transmembrane region" description="Helical" evidence="7">
    <location>
        <begin position="7"/>
        <end position="31"/>
    </location>
</feature>
<dbReference type="OrthoDB" id="478565at2"/>
<feature type="transmembrane region" description="Helical" evidence="7">
    <location>
        <begin position="66"/>
        <end position="86"/>
    </location>
</feature>
<dbReference type="PROSITE" id="PS50850">
    <property type="entry name" value="MFS"/>
    <property type="match status" value="1"/>
</dbReference>
<feature type="transmembrane region" description="Helical" evidence="7">
    <location>
        <begin position="238"/>
        <end position="258"/>
    </location>
</feature>
<dbReference type="Gene3D" id="1.20.1250.20">
    <property type="entry name" value="MFS general substrate transporter like domains"/>
    <property type="match status" value="2"/>
</dbReference>
<dbReference type="CDD" id="cd17477">
    <property type="entry name" value="MFS_YcaD_like"/>
    <property type="match status" value="1"/>
</dbReference>
<accession>A0A081L8P4</accession>
<dbReference type="PANTHER" id="PTHR23521">
    <property type="entry name" value="TRANSPORTER MFS SUPERFAMILY"/>
    <property type="match status" value="1"/>
</dbReference>
<evidence type="ECO:0000313" key="10">
    <source>
        <dbReference type="Proteomes" id="UP000028091"/>
    </source>
</evidence>
<reference evidence="9 10" key="1">
    <citation type="submission" date="2012-09" db="EMBL/GenBank/DDBJ databases">
        <title>Genome Sequence of Bacillus sp. DW5-4.</title>
        <authorList>
            <person name="Lai Q."/>
            <person name="Liu Y."/>
            <person name="Shao Z."/>
        </authorList>
    </citation>
    <scope>NUCLEOTIDE SEQUENCE [LARGE SCALE GENOMIC DNA]</scope>
    <source>
        <strain evidence="9 10">DW5-4</strain>
    </source>
</reference>
<proteinExistence type="predicted"/>
<dbReference type="InterPro" id="IPR047200">
    <property type="entry name" value="MFS_YcaD-like"/>
</dbReference>
<feature type="transmembrane region" description="Helical" evidence="7">
    <location>
        <begin position="294"/>
        <end position="316"/>
    </location>
</feature>
<dbReference type="Pfam" id="PF07690">
    <property type="entry name" value="MFS_1"/>
    <property type="match status" value="1"/>
</dbReference>
<dbReference type="InterPro" id="IPR036259">
    <property type="entry name" value="MFS_trans_sf"/>
</dbReference>
<feature type="transmembrane region" description="Helical" evidence="7">
    <location>
        <begin position="157"/>
        <end position="180"/>
    </location>
</feature>
<dbReference type="GO" id="GO:0022857">
    <property type="term" value="F:transmembrane transporter activity"/>
    <property type="evidence" value="ECO:0007669"/>
    <property type="project" value="InterPro"/>
</dbReference>
<name>A0A081L8P4_9BACI</name>
<dbReference type="PROSITE" id="PS00216">
    <property type="entry name" value="SUGAR_TRANSPORT_1"/>
    <property type="match status" value="1"/>
</dbReference>
<dbReference type="eggNOG" id="COG0477">
    <property type="taxonomic scope" value="Bacteria"/>
</dbReference>
<feature type="transmembrane region" description="Helical" evidence="7">
    <location>
        <begin position="270"/>
        <end position="288"/>
    </location>
</feature>
<feature type="transmembrane region" description="Helical" evidence="7">
    <location>
        <begin position="43"/>
        <end position="59"/>
    </location>
</feature>
<comment type="caution">
    <text evidence="9">The sequence shown here is derived from an EMBL/GenBank/DDBJ whole genome shotgun (WGS) entry which is preliminary data.</text>
</comment>
<gene>
    <name evidence="9" type="ORF">BA70_06490</name>
</gene>
<evidence type="ECO:0000256" key="5">
    <source>
        <dbReference type="ARBA" id="ARBA00022989"/>
    </source>
</evidence>
<feature type="transmembrane region" description="Helical" evidence="7">
    <location>
        <begin position="130"/>
        <end position="151"/>
    </location>
</feature>
<protein>
    <submittedName>
        <fullName evidence="9">MFS transporter</fullName>
    </submittedName>
</protein>
<dbReference type="AlphaFoldDB" id="A0A081L8P4"/>
<keyword evidence="5 7" id="KW-1133">Transmembrane helix</keyword>
<sequence>MPRIHFMILILLVSVSGFSQGALLPVISIIFEHAGTSPTLNGLHATGLYLGVLLASPFMEAPLRRFGFKPLIVIGGAAVFLSLFSFVFFESYVVWFFLRLMIGIGDHMLHFSTQTWVTYASSSKNRGRNISLYGLSFGLGFAAGPFLTPLIEINPSLPFIVSGAVSLCIWLLVFVLKNTYPDTGEMQTSEQTNSLKRFKKAFQFGWVAFMMPFCYGFLETTLNSNFPVYALRSGVTVDAVAFILPAFAIGSIVFQLPLGMLSDRFGRRRIILCVTLAGSFFFLLAGIFIQSVLAVAICFFIAGMAVGSTFSLGISYMTDLLPKHLLPAGNLMCGMAFSAGSILGPVLGGIFVQTFEGMNLLYLVSIVILFVFFCVRFGRTTAVLETPNESITN</sequence>
<organism evidence="9 10">
    <name type="scientific">Bacillus zhangzhouensis</name>
    <dbReference type="NCBI Taxonomy" id="1178540"/>
    <lineage>
        <taxon>Bacteria</taxon>
        <taxon>Bacillati</taxon>
        <taxon>Bacillota</taxon>
        <taxon>Bacilli</taxon>
        <taxon>Bacillales</taxon>
        <taxon>Bacillaceae</taxon>
        <taxon>Bacillus</taxon>
    </lineage>
</organism>
<evidence type="ECO:0000256" key="7">
    <source>
        <dbReference type="SAM" id="Phobius"/>
    </source>
</evidence>
<feature type="transmembrane region" description="Helical" evidence="7">
    <location>
        <begin position="92"/>
        <end position="109"/>
    </location>
</feature>
<dbReference type="EMBL" id="JOTP01000019">
    <property type="protein sequence ID" value="KEP25620.1"/>
    <property type="molecule type" value="Genomic_DNA"/>
</dbReference>
<feature type="transmembrane region" description="Helical" evidence="7">
    <location>
        <begin position="358"/>
        <end position="378"/>
    </location>
</feature>